<evidence type="ECO:0000256" key="1">
    <source>
        <dbReference type="SAM" id="MobiDB-lite"/>
    </source>
</evidence>
<dbReference type="EMBL" id="JAJFZT010000001">
    <property type="protein sequence ID" value="MCC3271409.1"/>
    <property type="molecule type" value="Genomic_DNA"/>
</dbReference>
<dbReference type="InterPro" id="IPR003477">
    <property type="entry name" value="PemK-like"/>
</dbReference>
<proteinExistence type="predicted"/>
<dbReference type="Proteomes" id="UP000829758">
    <property type="component" value="Chromosome"/>
</dbReference>
<feature type="region of interest" description="Disordered" evidence="1">
    <location>
        <begin position="21"/>
        <end position="94"/>
    </location>
</feature>
<gene>
    <name evidence="2" type="ORF">LJ755_01520</name>
    <name evidence="3" type="ORF">MUK71_09160</name>
</gene>
<name>A0A9X1SA08_9MICC</name>
<evidence type="ECO:0000313" key="2">
    <source>
        <dbReference type="EMBL" id="MCC3271409.1"/>
    </source>
</evidence>
<keyword evidence="4" id="KW-1185">Reference proteome</keyword>
<feature type="compositionally biased region" description="Polar residues" evidence="1">
    <location>
        <begin position="22"/>
        <end position="33"/>
    </location>
</feature>
<evidence type="ECO:0000313" key="5">
    <source>
        <dbReference type="Proteomes" id="UP001155145"/>
    </source>
</evidence>
<dbReference type="AlphaFoldDB" id="A0A9X1SA08"/>
<sequence>MPFNARSFVSLARSAARLLRQVSATGAQPQGTRSGPRAGTGARTPSPRTPSPSPGLRPGAGRAGKNSAARNYQGPLSPVYAPQPDGDPDPGEVVWAWVPFEDDPSQGKDRPVLLIGRNRGLLLGLMMTSRDRNNSRSADPRYLDVGTGPWDSKGRPSEVKLDRVLQLAPEDVRREGAVMDESVFRRVAAALAQQRPAR</sequence>
<accession>A0A9X1SA08</accession>
<dbReference type="RefSeq" id="WP_227927769.1">
    <property type="nucleotide sequence ID" value="NZ_CP094984.1"/>
</dbReference>
<reference evidence="2" key="1">
    <citation type="submission" date="2021-10" db="EMBL/GenBank/DDBJ databases">
        <title>Novel species in genus Arthrobacter.</title>
        <authorList>
            <person name="Liu Y."/>
        </authorList>
    </citation>
    <scope>NUCLEOTIDE SEQUENCE</scope>
    <source>
        <strain evidence="4">zg-Y462</strain>
        <strain evidence="2">Zg-Y462</strain>
    </source>
</reference>
<dbReference type="Pfam" id="PF02452">
    <property type="entry name" value="PemK_toxin"/>
    <property type="match status" value="1"/>
</dbReference>
<dbReference type="EMBL" id="CP094984">
    <property type="protein sequence ID" value="UON90814.1"/>
    <property type="molecule type" value="Genomic_DNA"/>
</dbReference>
<evidence type="ECO:0000313" key="3">
    <source>
        <dbReference type="EMBL" id="UON90814.1"/>
    </source>
</evidence>
<dbReference type="GO" id="GO:0003677">
    <property type="term" value="F:DNA binding"/>
    <property type="evidence" value="ECO:0007669"/>
    <property type="project" value="InterPro"/>
</dbReference>
<dbReference type="SUPFAM" id="SSF50118">
    <property type="entry name" value="Cell growth inhibitor/plasmid maintenance toxic component"/>
    <property type="match status" value="1"/>
</dbReference>
<dbReference type="Proteomes" id="UP001155145">
    <property type="component" value="Unassembled WGS sequence"/>
</dbReference>
<protein>
    <submittedName>
        <fullName evidence="2">Type II toxin-antitoxin system PemK/MazF family toxin</fullName>
    </submittedName>
</protein>
<evidence type="ECO:0000313" key="4">
    <source>
        <dbReference type="Proteomes" id="UP000829758"/>
    </source>
</evidence>
<organism evidence="2 5">
    <name type="scientific">Arthrobacter zhangbolii</name>
    <dbReference type="NCBI Taxonomy" id="2886936"/>
    <lineage>
        <taxon>Bacteria</taxon>
        <taxon>Bacillati</taxon>
        <taxon>Actinomycetota</taxon>
        <taxon>Actinomycetes</taxon>
        <taxon>Micrococcales</taxon>
        <taxon>Micrococcaceae</taxon>
        <taxon>Arthrobacter</taxon>
    </lineage>
</organism>